<feature type="binding site" evidence="1">
    <location>
        <position position="68"/>
    </location>
    <ligand>
        <name>ATP</name>
        <dbReference type="ChEBI" id="CHEBI:30616"/>
    </ligand>
</feature>
<evidence type="ECO:0000313" key="3">
    <source>
        <dbReference type="EMBL" id="PKK69452.1"/>
    </source>
</evidence>
<dbReference type="VEuPathDB" id="FungiDB:RhiirFUN_021613"/>
<dbReference type="GO" id="GO:0004674">
    <property type="term" value="F:protein serine/threonine kinase activity"/>
    <property type="evidence" value="ECO:0007669"/>
    <property type="project" value="TreeGrafter"/>
</dbReference>
<dbReference type="Gene3D" id="1.25.40.10">
    <property type="entry name" value="Tetratricopeptide repeat domain"/>
    <property type="match status" value="2"/>
</dbReference>
<dbReference type="AlphaFoldDB" id="A0A2N1N6A1"/>
<sequence length="631" mass="72363">MSKTTMELNKVSTDNSKEINWINDAISKNYLKHYEFKDFTNIQEIGSGNFGKVYRANWKNSQKCFVLKSFLNINTVMVKETLYEFKLQHTVNFHDNIRLYGITNLEIQNKKLNSYMIVMDYANGGTLQDYLKIHFKDLTWNDKLNMALQLAYAVSTMHEAGIVHCGLHSKKVFVHQNSIKIGDFGLSKRIGNESKSILYKIIPYVDPKCFSLRNSNALSSLNVKSDVYSVGVLLWIISSGDTPFNTNGEYDIGLAIEISQGLRESIISETPSDYAKLYTECWDVEPDKRPSMQEVVRKLSTIILQKNVYQNFEKKDIKEIGTSTTSTSSSTSSNESIINKNNLSKDFFMISDKIIEIINISINEKNDDDIKIKENILDYIINNCKINLQEIYTWFLNNNQNNNKTNLIFLLGYFNYCGICIEKNYEEAFSLFSKAAENNHNLAKYYVGLCHEFGVGGALKSEEIAFHYYEEIANENHAAGEFKIGLFYDKGIGVKKDSRMANYWYKKAANHGNLTAQFNLAMIYKKGDQDNNKDYKKAFEIFKQLAEKNYLKGISMLGYCYFNGIGTNIDNKKALELYKQAANLGYSVAQYNLASMYEHEDFDQAIYWYRLSANQGYPNAQSKLESLKVGS</sequence>
<feature type="domain" description="Protein kinase" evidence="2">
    <location>
        <begin position="39"/>
        <end position="303"/>
    </location>
</feature>
<dbReference type="InterPro" id="IPR000719">
    <property type="entry name" value="Prot_kinase_dom"/>
</dbReference>
<evidence type="ECO:0000313" key="4">
    <source>
        <dbReference type="Proteomes" id="UP000233469"/>
    </source>
</evidence>
<dbReference type="Pfam" id="PF07714">
    <property type="entry name" value="PK_Tyr_Ser-Thr"/>
    <property type="match status" value="1"/>
</dbReference>
<dbReference type="SMART" id="SM00671">
    <property type="entry name" value="SEL1"/>
    <property type="match status" value="6"/>
</dbReference>
<dbReference type="InterPro" id="IPR051681">
    <property type="entry name" value="Ser/Thr_Kinases-Pseudokinases"/>
</dbReference>
<accession>A0A2N1N6A1</accession>
<dbReference type="VEuPathDB" id="FungiDB:FUN_009743"/>
<reference evidence="3 4" key="2">
    <citation type="submission" date="2017-10" db="EMBL/GenBank/DDBJ databases">
        <title>Extensive intraspecific genome diversity in a model arbuscular mycorrhizal fungus.</title>
        <authorList>
            <person name="Chen E.C.H."/>
            <person name="Morin E."/>
            <person name="Baudet D."/>
            <person name="Noel J."/>
            <person name="Ndikumana S."/>
            <person name="Charron P."/>
            <person name="St-Onge C."/>
            <person name="Giorgi J."/>
            <person name="Grigoriev I.V."/>
            <person name="Roux C."/>
            <person name="Martin F.M."/>
            <person name="Corradi N."/>
        </authorList>
    </citation>
    <scope>NUCLEOTIDE SEQUENCE [LARGE SCALE GENOMIC DNA]</scope>
    <source>
        <strain evidence="3 4">C2</strain>
    </source>
</reference>
<evidence type="ECO:0000259" key="2">
    <source>
        <dbReference type="PROSITE" id="PS50011"/>
    </source>
</evidence>
<dbReference type="SUPFAM" id="SSF81901">
    <property type="entry name" value="HCP-like"/>
    <property type="match status" value="2"/>
</dbReference>
<dbReference type="PROSITE" id="PS50011">
    <property type="entry name" value="PROTEIN_KINASE_DOM"/>
    <property type="match status" value="1"/>
</dbReference>
<dbReference type="InterPro" id="IPR001245">
    <property type="entry name" value="Ser-Thr/Tyr_kinase_cat_dom"/>
</dbReference>
<dbReference type="EMBL" id="LLXL01000724">
    <property type="protein sequence ID" value="PKK69452.1"/>
    <property type="molecule type" value="Genomic_DNA"/>
</dbReference>
<dbReference type="SUPFAM" id="SSF56112">
    <property type="entry name" value="Protein kinase-like (PK-like)"/>
    <property type="match status" value="1"/>
</dbReference>
<dbReference type="PANTHER" id="PTHR44329">
    <property type="entry name" value="SERINE/THREONINE-PROTEIN KINASE TNNI3K-RELATED"/>
    <property type="match status" value="1"/>
</dbReference>
<dbReference type="InterPro" id="IPR011009">
    <property type="entry name" value="Kinase-like_dom_sf"/>
</dbReference>
<dbReference type="InterPro" id="IPR011990">
    <property type="entry name" value="TPR-like_helical_dom_sf"/>
</dbReference>
<proteinExistence type="predicted"/>
<keyword evidence="1" id="KW-0067">ATP-binding</keyword>
<dbReference type="VEuPathDB" id="FungiDB:RhiirA1_449530"/>
<dbReference type="Pfam" id="PF08238">
    <property type="entry name" value="Sel1"/>
    <property type="match status" value="6"/>
</dbReference>
<dbReference type="InterPro" id="IPR006597">
    <property type="entry name" value="Sel1-like"/>
</dbReference>
<dbReference type="GO" id="GO:0005524">
    <property type="term" value="F:ATP binding"/>
    <property type="evidence" value="ECO:0007669"/>
    <property type="project" value="UniProtKB-UniRule"/>
</dbReference>
<organism evidence="3 4">
    <name type="scientific">Rhizophagus irregularis</name>
    <dbReference type="NCBI Taxonomy" id="588596"/>
    <lineage>
        <taxon>Eukaryota</taxon>
        <taxon>Fungi</taxon>
        <taxon>Fungi incertae sedis</taxon>
        <taxon>Mucoromycota</taxon>
        <taxon>Glomeromycotina</taxon>
        <taxon>Glomeromycetes</taxon>
        <taxon>Glomerales</taxon>
        <taxon>Glomeraceae</taxon>
        <taxon>Rhizophagus</taxon>
    </lineage>
</organism>
<comment type="caution">
    <text evidence="3">The sequence shown here is derived from an EMBL/GenBank/DDBJ whole genome shotgun (WGS) entry which is preliminary data.</text>
</comment>
<dbReference type="PROSITE" id="PS00107">
    <property type="entry name" value="PROTEIN_KINASE_ATP"/>
    <property type="match status" value="1"/>
</dbReference>
<dbReference type="Proteomes" id="UP000233469">
    <property type="component" value="Unassembled WGS sequence"/>
</dbReference>
<evidence type="ECO:0000256" key="1">
    <source>
        <dbReference type="PROSITE-ProRule" id="PRU10141"/>
    </source>
</evidence>
<protein>
    <submittedName>
        <fullName evidence="3">Kinase-like protein</fullName>
    </submittedName>
</protein>
<keyword evidence="1" id="KW-0547">Nucleotide-binding</keyword>
<keyword evidence="3" id="KW-0418">Kinase</keyword>
<name>A0A2N1N6A1_9GLOM</name>
<keyword evidence="3" id="KW-0808">Transferase</keyword>
<reference evidence="3 4" key="1">
    <citation type="submission" date="2016-04" db="EMBL/GenBank/DDBJ databases">
        <title>Genome analyses suggest a sexual origin of heterokaryosis in a supposedly ancient asexual fungus.</title>
        <authorList>
            <person name="Ropars J."/>
            <person name="Sedzielewska K."/>
            <person name="Noel J."/>
            <person name="Charron P."/>
            <person name="Farinelli L."/>
            <person name="Marton T."/>
            <person name="Kruger M."/>
            <person name="Pelin A."/>
            <person name="Brachmann A."/>
            <person name="Corradi N."/>
        </authorList>
    </citation>
    <scope>NUCLEOTIDE SEQUENCE [LARGE SCALE GENOMIC DNA]</scope>
    <source>
        <strain evidence="3 4">C2</strain>
    </source>
</reference>
<gene>
    <name evidence="3" type="ORF">RhiirC2_780989</name>
</gene>
<dbReference type="InterPro" id="IPR017441">
    <property type="entry name" value="Protein_kinase_ATP_BS"/>
</dbReference>
<dbReference type="Gene3D" id="1.10.510.10">
    <property type="entry name" value="Transferase(Phosphotransferase) domain 1"/>
    <property type="match status" value="1"/>
</dbReference>